<dbReference type="Proteomes" id="UP001165341">
    <property type="component" value="Unassembled WGS sequence"/>
</dbReference>
<keyword evidence="3" id="KW-1185">Reference proteome</keyword>
<organism evidence="2 3">
    <name type="scientific">Cryobacterium zhongshanensis</name>
    <dbReference type="NCBI Taxonomy" id="2928153"/>
    <lineage>
        <taxon>Bacteria</taxon>
        <taxon>Bacillati</taxon>
        <taxon>Actinomycetota</taxon>
        <taxon>Actinomycetes</taxon>
        <taxon>Micrococcales</taxon>
        <taxon>Microbacteriaceae</taxon>
        <taxon>Cryobacterium</taxon>
    </lineage>
</organism>
<feature type="region of interest" description="Disordered" evidence="1">
    <location>
        <begin position="1"/>
        <end position="21"/>
    </location>
</feature>
<dbReference type="AlphaFoldDB" id="A0AA41R276"/>
<evidence type="ECO:0000313" key="3">
    <source>
        <dbReference type="Proteomes" id="UP001165341"/>
    </source>
</evidence>
<feature type="region of interest" description="Disordered" evidence="1">
    <location>
        <begin position="227"/>
        <end position="247"/>
    </location>
</feature>
<dbReference type="RefSeq" id="WP_243013102.1">
    <property type="nucleotide sequence ID" value="NZ_JALGAR010000006.1"/>
</dbReference>
<evidence type="ECO:0000256" key="1">
    <source>
        <dbReference type="SAM" id="MobiDB-lite"/>
    </source>
</evidence>
<comment type="caution">
    <text evidence="2">The sequence shown here is derived from an EMBL/GenBank/DDBJ whole genome shotgun (WGS) entry which is preliminary data.</text>
</comment>
<protein>
    <submittedName>
        <fullName evidence="2">Uncharacterized protein</fullName>
    </submittedName>
</protein>
<evidence type="ECO:0000313" key="2">
    <source>
        <dbReference type="EMBL" id="MCI4659611.1"/>
    </source>
</evidence>
<sequence>MPAPEEQPVHSTPRADYGQASVDESHPAFGVAVVSRGHGSSRSLFQSDVLHHDSITLSIQTATRARYLNHDSVFPRKTLVEVEMSLAQWGALVSSIGIGSGIPVTIRRTENETFVPTIPYQPRIKESLAEVTGSISKLFAQARETLAVLEDAFETKKGVRAMRDALRNHRGSILHASANSEFAVASLAAAGEKVTSQVRADIESQILNASRLTSYQGAISAPEMRFDEISASGEKAAPETEHDDHDA</sequence>
<reference evidence="2" key="1">
    <citation type="submission" date="2022-03" db="EMBL/GenBank/DDBJ databases">
        <title>Cryobacterium sp. nov. strain ZS14-85, isolated from Antarctic soil.</title>
        <authorList>
            <person name="Li J."/>
            <person name="Niu G."/>
        </authorList>
    </citation>
    <scope>NUCLEOTIDE SEQUENCE</scope>
    <source>
        <strain evidence="2">ZS14-85</strain>
    </source>
</reference>
<accession>A0AA41R276</accession>
<proteinExistence type="predicted"/>
<feature type="compositionally biased region" description="Basic and acidic residues" evidence="1">
    <location>
        <begin position="236"/>
        <end position="247"/>
    </location>
</feature>
<dbReference type="EMBL" id="JALGAR010000006">
    <property type="protein sequence ID" value="MCI4659611.1"/>
    <property type="molecule type" value="Genomic_DNA"/>
</dbReference>
<gene>
    <name evidence="2" type="ORF">MQH31_17545</name>
</gene>
<name>A0AA41R276_9MICO</name>